<keyword evidence="3" id="KW-1185">Reference proteome</keyword>
<feature type="region of interest" description="Disordered" evidence="1">
    <location>
        <begin position="1"/>
        <end position="24"/>
    </location>
</feature>
<dbReference type="Proteomes" id="UP001153555">
    <property type="component" value="Unassembled WGS sequence"/>
</dbReference>
<feature type="non-terminal residue" evidence="2">
    <location>
        <position position="53"/>
    </location>
</feature>
<organism evidence="2 3">
    <name type="scientific">Striga hermonthica</name>
    <name type="common">Purple witchweed</name>
    <name type="synonym">Buchnera hermonthica</name>
    <dbReference type="NCBI Taxonomy" id="68872"/>
    <lineage>
        <taxon>Eukaryota</taxon>
        <taxon>Viridiplantae</taxon>
        <taxon>Streptophyta</taxon>
        <taxon>Embryophyta</taxon>
        <taxon>Tracheophyta</taxon>
        <taxon>Spermatophyta</taxon>
        <taxon>Magnoliopsida</taxon>
        <taxon>eudicotyledons</taxon>
        <taxon>Gunneridae</taxon>
        <taxon>Pentapetalae</taxon>
        <taxon>asterids</taxon>
        <taxon>lamiids</taxon>
        <taxon>Lamiales</taxon>
        <taxon>Orobanchaceae</taxon>
        <taxon>Buchnereae</taxon>
        <taxon>Striga</taxon>
    </lineage>
</organism>
<reference evidence="2" key="1">
    <citation type="submission" date="2019-12" db="EMBL/GenBank/DDBJ databases">
        <authorList>
            <person name="Scholes J."/>
        </authorList>
    </citation>
    <scope>NUCLEOTIDE SEQUENCE</scope>
</reference>
<dbReference type="EMBL" id="CACSLK010000514">
    <property type="protein sequence ID" value="CAA0806231.1"/>
    <property type="molecule type" value="Genomic_DNA"/>
</dbReference>
<evidence type="ECO:0000256" key="1">
    <source>
        <dbReference type="SAM" id="MobiDB-lite"/>
    </source>
</evidence>
<feature type="compositionally biased region" description="Basic and acidic residues" evidence="1">
    <location>
        <begin position="11"/>
        <end position="24"/>
    </location>
</feature>
<dbReference type="OrthoDB" id="418757at2759"/>
<dbReference type="AlphaFoldDB" id="A0A9N7MGM9"/>
<comment type="caution">
    <text evidence="2">The sequence shown here is derived from an EMBL/GenBank/DDBJ whole genome shotgun (WGS) entry which is preliminary data.</text>
</comment>
<name>A0A9N7MGM9_STRHE</name>
<accession>A0A9N7MGM9</accession>
<feature type="non-terminal residue" evidence="2">
    <location>
        <position position="1"/>
    </location>
</feature>
<evidence type="ECO:0000313" key="2">
    <source>
        <dbReference type="EMBL" id="CAA0806231.1"/>
    </source>
</evidence>
<protein>
    <submittedName>
        <fullName evidence="2">Uncharacterized protein</fullName>
    </submittedName>
</protein>
<evidence type="ECO:0000313" key="3">
    <source>
        <dbReference type="Proteomes" id="UP001153555"/>
    </source>
</evidence>
<proteinExistence type="predicted"/>
<gene>
    <name evidence="2" type="ORF">SHERM_00978</name>
</gene>
<sequence>SKGSVPGNLESDPRTYNEALQDKDAESWNVAMYAEIGSMDSNQVWDLVEPPNR</sequence>